<feature type="signal peptide" evidence="1">
    <location>
        <begin position="1"/>
        <end position="21"/>
    </location>
</feature>
<feature type="chain" id="PRO_5015424824" evidence="1">
    <location>
        <begin position="22"/>
        <end position="628"/>
    </location>
</feature>
<protein>
    <submittedName>
        <fullName evidence="3">Putative pyrroloquinoline-quinone binding quinoprotein</fullName>
    </submittedName>
</protein>
<keyword evidence="4" id="KW-1185">Reference proteome</keyword>
<comment type="caution">
    <text evidence="3">The sequence shown here is derived from an EMBL/GenBank/DDBJ whole genome shotgun (WGS) entry which is preliminary data.</text>
</comment>
<dbReference type="SMART" id="SM00564">
    <property type="entry name" value="PQQ"/>
    <property type="match status" value="5"/>
</dbReference>
<dbReference type="Proteomes" id="UP000243525">
    <property type="component" value="Unassembled WGS sequence"/>
</dbReference>
<evidence type="ECO:0000259" key="2">
    <source>
        <dbReference type="Pfam" id="PF13360"/>
    </source>
</evidence>
<dbReference type="PANTHER" id="PTHR34512:SF30">
    <property type="entry name" value="OUTER MEMBRANE PROTEIN ASSEMBLY FACTOR BAMB"/>
    <property type="match status" value="1"/>
</dbReference>
<name>A0A2T5BX37_9BACT</name>
<dbReference type="EMBL" id="QAAD01000033">
    <property type="protein sequence ID" value="PTN04255.1"/>
    <property type="molecule type" value="Genomic_DNA"/>
</dbReference>
<dbReference type="InterPro" id="IPR018391">
    <property type="entry name" value="PQQ_b-propeller_rpt"/>
</dbReference>
<organism evidence="3 4">
    <name type="scientific">Mangrovibacterium marinum</name>
    <dbReference type="NCBI Taxonomy" id="1639118"/>
    <lineage>
        <taxon>Bacteria</taxon>
        <taxon>Pseudomonadati</taxon>
        <taxon>Bacteroidota</taxon>
        <taxon>Bacteroidia</taxon>
        <taxon>Marinilabiliales</taxon>
        <taxon>Prolixibacteraceae</taxon>
        <taxon>Mangrovibacterium</taxon>
    </lineage>
</organism>
<sequence length="628" mass="69564">MTNKTVSFLLLFMTFLGTTYASDALWALNLDKEVAWTKHTECGILLVATNDYVLKGIDANTGELLWESDLLKGSKSVKGPDGKKMDFNDQHVFVLEDEEVKEIANFAMIKFNDNMGSKNFGLINMKTGELIVSPEKAGMPIQKVLGKMMATFNYNGSGYVPEIRAAILSAEWVDYQEKGNPEYTVTKVLDLPSGNVRWESQEIASDVLPVVTSDGNLLFAGKRRIAKLNANDGSVIWSFDITEKKQTFENFDTDIAMKNGYFFEKVRNSGQVTALDLSTGKRLWTKELKLKEVPTLKAIKAGVMVIDSKSFEMYDIATGDIRWTVKKVTGDVVDLGSRGIAIIQKEKFLKLIDEETGADIWEQKIKGIRIDQVVGAGLMYVDDKNRLGVIDYQGQLKWAKKGMLPAPELRIRPEFNTEIIYADGKIYTVDLQNADWDVLIGKVGFEGKETPERLELLGQGLLLSSSQNLFLFTTSGDVVYHKYWEAPGLSLAAKIALRTLQAASYAVAAGSAAQAGYLKGQNMGFSTWETDRLEMQAESWGGVGDAAAQEVRKKFTASKSKGNYNLILTIVGDGGQNKGSGIVKVDVHTGDELNSIQLGDKKPVYDYDPVTGQLFFKADKKQIESYQL</sequence>
<keyword evidence="1" id="KW-0732">Signal</keyword>
<evidence type="ECO:0000313" key="4">
    <source>
        <dbReference type="Proteomes" id="UP000243525"/>
    </source>
</evidence>
<feature type="domain" description="Pyrrolo-quinoline quinone repeat" evidence="2">
    <location>
        <begin position="222"/>
        <end position="347"/>
    </location>
</feature>
<dbReference type="InterPro" id="IPR002372">
    <property type="entry name" value="PQQ_rpt_dom"/>
</dbReference>
<dbReference type="InterPro" id="IPR015943">
    <property type="entry name" value="WD40/YVTN_repeat-like_dom_sf"/>
</dbReference>
<dbReference type="SUPFAM" id="SSF50998">
    <property type="entry name" value="Quinoprotein alcohol dehydrogenase-like"/>
    <property type="match status" value="1"/>
</dbReference>
<dbReference type="OrthoDB" id="1776264at2"/>
<dbReference type="RefSeq" id="WP_107823923.1">
    <property type="nucleotide sequence ID" value="NZ_OY782574.1"/>
</dbReference>
<reference evidence="3 4" key="1">
    <citation type="submission" date="2018-04" db="EMBL/GenBank/DDBJ databases">
        <title>Genomic Encyclopedia of Archaeal and Bacterial Type Strains, Phase II (KMG-II): from individual species to whole genera.</title>
        <authorList>
            <person name="Goeker M."/>
        </authorList>
    </citation>
    <scope>NUCLEOTIDE SEQUENCE [LARGE SCALE GENOMIC DNA]</scope>
    <source>
        <strain evidence="3 4">DSM 28823</strain>
    </source>
</reference>
<evidence type="ECO:0000313" key="3">
    <source>
        <dbReference type="EMBL" id="PTN04255.1"/>
    </source>
</evidence>
<dbReference type="AlphaFoldDB" id="A0A2T5BX37"/>
<dbReference type="Gene3D" id="2.130.10.10">
    <property type="entry name" value="YVTN repeat-like/Quinoprotein amine dehydrogenase"/>
    <property type="match status" value="1"/>
</dbReference>
<evidence type="ECO:0000256" key="1">
    <source>
        <dbReference type="SAM" id="SignalP"/>
    </source>
</evidence>
<dbReference type="PANTHER" id="PTHR34512">
    <property type="entry name" value="CELL SURFACE PROTEIN"/>
    <property type="match status" value="1"/>
</dbReference>
<accession>A0A2T5BX37</accession>
<dbReference type="Pfam" id="PF13360">
    <property type="entry name" value="PQQ_2"/>
    <property type="match status" value="1"/>
</dbReference>
<proteinExistence type="predicted"/>
<gene>
    <name evidence="3" type="ORF">C8N47_13320</name>
</gene>
<dbReference type="InterPro" id="IPR011047">
    <property type="entry name" value="Quinoprotein_ADH-like_sf"/>
</dbReference>